<evidence type="ECO:0000256" key="1">
    <source>
        <dbReference type="ARBA" id="ARBA00004648"/>
    </source>
</evidence>
<dbReference type="Pfam" id="PF16923">
    <property type="entry name" value="Glyco_hydro_63N"/>
    <property type="match status" value="1"/>
</dbReference>
<evidence type="ECO:0000256" key="2">
    <source>
        <dbReference type="ARBA" id="ARBA00010833"/>
    </source>
</evidence>
<keyword evidence="18" id="KW-1185">Reference proteome</keyword>
<dbReference type="EC" id="3.2.1.106" evidence="11 12"/>
<evidence type="ECO:0000256" key="14">
    <source>
        <dbReference type="SAM" id="SignalP"/>
    </source>
</evidence>
<keyword evidence="6" id="KW-0735">Signal-anchor</keyword>
<keyword evidence="5 12" id="KW-0256">Endoplasmic reticulum</keyword>
<comment type="catalytic activity">
    <reaction evidence="12">
        <text>N(4)-(alpha-D-Glc-(1-&gt;2)-alpha-D-Glc-(1-&gt;3)-alpha-D-Glc-(1-&gt;3)-alpha-D-Man-(1-&gt;2)-alpha-D-Man-(1-&gt;2)-alpha-D-Man-(1-&gt;3)-[alpha-D-Man-(1-&gt;2)-alpha-D-Man-(1-&gt;3)-[alpha-D-Man-(1-&gt;2)-alpha-D-Man-(1-&gt;6)]-alpha-D-Man-(1-&gt;6)]-beta-D-Man-(1-&gt;4)-beta-D-GlcNAc-(1-&gt;4)-beta-D-GlcNAc)-L-asparaginyl-[protein] + H2O = N(4)-(alpha-D-Glc-(1-&gt;3)-alpha-D-Glc-(1-&gt;3)-alpha-D-Man-(1-&gt;2)-alpha-D-Man-(1-&gt;2)-alpha-D-Man-(1-&gt;3)-[alpha-D-Man-(1-&gt;2)-alpha-D-Man-(1-&gt;3)-[alpha-D-Man-(1-&gt;2)-alpha-D-Man-(1-&gt;6)]-alpha-D-Man-(1-&gt;6)]-beta-D-Man-(1-&gt;4)-beta-D-GlcNAc-(1-&gt;4)-beta-D-GlcNAc)-L-asparaginyl-[protein] + beta-D-glucose</text>
        <dbReference type="Rhea" id="RHEA:55988"/>
        <dbReference type="Rhea" id="RHEA-COMP:12806"/>
        <dbReference type="Rhea" id="RHEA-COMP:14355"/>
        <dbReference type="ChEBI" id="CHEBI:15377"/>
        <dbReference type="ChEBI" id="CHEBI:15903"/>
        <dbReference type="ChEBI" id="CHEBI:59082"/>
        <dbReference type="ChEBI" id="CHEBI:132537"/>
        <dbReference type="EC" id="3.2.1.106"/>
    </reaction>
</comment>
<evidence type="ECO:0000259" key="16">
    <source>
        <dbReference type="Pfam" id="PF16923"/>
    </source>
</evidence>
<evidence type="ECO:0000256" key="12">
    <source>
        <dbReference type="RuleBase" id="RU368089"/>
    </source>
</evidence>
<dbReference type="SUPFAM" id="SSF48208">
    <property type="entry name" value="Six-hairpin glycosidases"/>
    <property type="match status" value="1"/>
</dbReference>
<keyword evidence="7" id="KW-1133">Transmembrane helix</keyword>
<dbReference type="RefSeq" id="XP_033521717.1">
    <property type="nucleotide sequence ID" value="XM_033671664.1"/>
</dbReference>
<evidence type="ECO:0000259" key="15">
    <source>
        <dbReference type="Pfam" id="PF03200"/>
    </source>
</evidence>
<evidence type="ECO:0000256" key="8">
    <source>
        <dbReference type="ARBA" id="ARBA00023136"/>
    </source>
</evidence>
<dbReference type="InterPro" id="IPR038518">
    <property type="entry name" value="Glyco_hydro_63N_sf"/>
</dbReference>
<dbReference type="EMBL" id="ML977511">
    <property type="protein sequence ID" value="KAF2127328.1"/>
    <property type="molecule type" value="Genomic_DNA"/>
</dbReference>
<dbReference type="InterPro" id="IPR004888">
    <property type="entry name" value="Glycoside_hydrolase_63"/>
</dbReference>
<dbReference type="AlphaFoldDB" id="A0A6A6A921"/>
<evidence type="ECO:0000256" key="9">
    <source>
        <dbReference type="ARBA" id="ARBA00023180"/>
    </source>
</evidence>
<keyword evidence="8" id="KW-0472">Membrane</keyword>
<evidence type="ECO:0000256" key="4">
    <source>
        <dbReference type="ARBA" id="ARBA00022801"/>
    </source>
</evidence>
<sequence length="818" mass="90240">MQLPAPLLALLLVASSSPTAAESLPSLNASLLWGPYRPNLYLGIRARVPDSLIAGLMWGEVNDIEKKLRHAVNQSDGITTYDWRAYDARAGGIQTIEDPGNNIDITTEFIKKYEGQSAGNWGLRIKGTPRKDGLRTSVIFYMGMEGMKSCTSCVLEAREQMGIGDDPSVHAVNMELKHPKLGTAGIHIPASVGNSGRQGMVVKTLNVAEDKLWQANFVFLDTLKQQTVNRKGTGSIDLVLHNEPGAGNMHFVQMICDGNFEFDVLYSSRAATRSMTPNELTRELRSTVESFKKSLSLVFGPKAPFNTDQHRTFSETVLSNLFGSLAYLHGTAQVDTSKKAIHAETTGKFWDKSNEAKKHATPETRGPHELLTHTSSRAVSPRGSLWDEGLHLLTVLDWDADLAIEVVRSWLALIDEDGWIAREQIFSNSVRSGTRDESTTQYPHIATPPTMFLVLSKYIDMVEGEMQYNGHASTYVTQRNVSTTFIAQAYPLLKKHYAWFRKSQAGDVEAHSVPAANLNEGYRWRGRTPDTNLASGMYDYPRAEPPDVSELHVDALCWVGVMSRTLEKMAHLTSNPSDALAYQAHTRGIQTNLEVLHWSSSETTYCDALVRDETHSLVCHKGYLSLLPLITGLLSPTHPHLPAVLDLITHLWTPHGLRSLSPYSAKYGPGTGNWRSPIHITTHYLLLTRLHSLATTPGPSQARCRDIYTALRRNIVRTAFTAWQETGSTWEMYDPVTGKGVGARCVSGAVGSVMGMPDLAPGGMGEGVKSVYKGVGGEWGGVVVFGGCVVFGWVNRRRFAGTWRGVRRRGRRRGRGEA</sequence>
<evidence type="ECO:0000256" key="10">
    <source>
        <dbReference type="ARBA" id="ARBA00023295"/>
    </source>
</evidence>
<keyword evidence="4 12" id="KW-0378">Hydrolase</keyword>
<evidence type="ECO:0000256" key="6">
    <source>
        <dbReference type="ARBA" id="ARBA00022968"/>
    </source>
</evidence>
<comment type="pathway">
    <text evidence="13">Glycan metabolism; N-glycan degradation.</text>
</comment>
<keyword evidence="10 12" id="KW-0326">Glycosidase</keyword>
<dbReference type="InterPro" id="IPR008928">
    <property type="entry name" value="6-hairpin_glycosidase_sf"/>
</dbReference>
<proteinExistence type="inferred from homology"/>
<dbReference type="GeneID" id="54412096"/>
<evidence type="ECO:0000256" key="3">
    <source>
        <dbReference type="ARBA" id="ARBA00022692"/>
    </source>
</evidence>
<protein>
    <recommendedName>
        <fullName evidence="11 12">Mannosyl-oligosaccharide glucosidase</fullName>
        <ecNumber evidence="11 12">3.2.1.106</ecNumber>
    </recommendedName>
    <alternativeName>
        <fullName evidence="13">Glucosidase I</fullName>
    </alternativeName>
</protein>
<dbReference type="GO" id="GO:0009311">
    <property type="term" value="P:oligosaccharide metabolic process"/>
    <property type="evidence" value="ECO:0007669"/>
    <property type="project" value="UniProtKB-UniRule"/>
</dbReference>
<dbReference type="GO" id="GO:0005789">
    <property type="term" value="C:endoplasmic reticulum membrane"/>
    <property type="evidence" value="ECO:0007669"/>
    <property type="project" value="UniProtKB-SubCell"/>
</dbReference>
<reference evidence="17" key="1">
    <citation type="journal article" date="2020" name="Stud. Mycol.">
        <title>101 Dothideomycetes genomes: a test case for predicting lifestyles and emergence of pathogens.</title>
        <authorList>
            <person name="Haridas S."/>
            <person name="Albert R."/>
            <person name="Binder M."/>
            <person name="Bloem J."/>
            <person name="Labutti K."/>
            <person name="Salamov A."/>
            <person name="Andreopoulos B."/>
            <person name="Baker S."/>
            <person name="Barry K."/>
            <person name="Bills G."/>
            <person name="Bluhm B."/>
            <person name="Cannon C."/>
            <person name="Castanera R."/>
            <person name="Culley D."/>
            <person name="Daum C."/>
            <person name="Ezra D."/>
            <person name="Gonzalez J."/>
            <person name="Henrissat B."/>
            <person name="Kuo A."/>
            <person name="Liang C."/>
            <person name="Lipzen A."/>
            <person name="Lutzoni F."/>
            <person name="Magnuson J."/>
            <person name="Mondo S."/>
            <person name="Nolan M."/>
            <person name="Ohm R."/>
            <person name="Pangilinan J."/>
            <person name="Park H.-J."/>
            <person name="Ramirez L."/>
            <person name="Alfaro M."/>
            <person name="Sun H."/>
            <person name="Tritt A."/>
            <person name="Yoshinaga Y."/>
            <person name="Zwiers L.-H."/>
            <person name="Turgeon B."/>
            <person name="Goodwin S."/>
            <person name="Spatafora J."/>
            <person name="Crous P."/>
            <person name="Grigoriev I."/>
        </authorList>
    </citation>
    <scope>NUCLEOTIDE SEQUENCE</scope>
    <source>
        <strain evidence="17">CBS 119687</strain>
    </source>
</reference>
<keyword evidence="9 13" id="KW-0325">Glycoprotein</keyword>
<evidence type="ECO:0000256" key="5">
    <source>
        <dbReference type="ARBA" id="ARBA00022824"/>
    </source>
</evidence>
<feature type="domain" description="Glycosyl hydrolase family 63 C-terminal" evidence="15">
    <location>
        <begin position="276"/>
        <end position="752"/>
    </location>
</feature>
<accession>A0A6A6A921</accession>
<evidence type="ECO:0000313" key="18">
    <source>
        <dbReference type="Proteomes" id="UP000799771"/>
    </source>
</evidence>
<dbReference type="GO" id="GO:0004573">
    <property type="term" value="F:Glc3Man9GlcNAc2 oligosaccharide glucosidase activity"/>
    <property type="evidence" value="ECO:0007669"/>
    <property type="project" value="UniProtKB-UniRule"/>
</dbReference>
<keyword evidence="3" id="KW-0812">Transmembrane</keyword>
<comment type="function">
    <text evidence="12">Cleaves the distal alpha 1,2-linked glucose residue from the Glc(3)Man(9)GlcNAc(2) oligosaccharide precursor.</text>
</comment>
<feature type="chain" id="PRO_5025564214" description="Mannosyl-oligosaccharide glucosidase" evidence="14">
    <location>
        <begin position="22"/>
        <end position="818"/>
    </location>
</feature>
<dbReference type="InterPro" id="IPR031335">
    <property type="entry name" value="Glyco_hydro_63_C"/>
</dbReference>
<gene>
    <name evidence="17" type="ORF">P153DRAFT_398673</name>
</gene>
<comment type="similarity">
    <text evidence="2 12">Belongs to the glycosyl hydrolase 63 family.</text>
</comment>
<keyword evidence="14" id="KW-0732">Signal</keyword>
<organism evidence="17 18">
    <name type="scientific">Dothidotthia symphoricarpi CBS 119687</name>
    <dbReference type="NCBI Taxonomy" id="1392245"/>
    <lineage>
        <taxon>Eukaryota</taxon>
        <taxon>Fungi</taxon>
        <taxon>Dikarya</taxon>
        <taxon>Ascomycota</taxon>
        <taxon>Pezizomycotina</taxon>
        <taxon>Dothideomycetes</taxon>
        <taxon>Pleosporomycetidae</taxon>
        <taxon>Pleosporales</taxon>
        <taxon>Dothidotthiaceae</taxon>
        <taxon>Dothidotthia</taxon>
    </lineage>
</organism>
<dbReference type="Gene3D" id="2.70.98.110">
    <property type="entry name" value="Glycosyl hydrolase family 63, N-terminal domain"/>
    <property type="match status" value="1"/>
</dbReference>
<dbReference type="InterPro" id="IPR031631">
    <property type="entry name" value="Glyco_hydro_63N"/>
</dbReference>
<evidence type="ECO:0000256" key="11">
    <source>
        <dbReference type="ARBA" id="ARBA00038888"/>
    </source>
</evidence>
<evidence type="ECO:0000313" key="17">
    <source>
        <dbReference type="EMBL" id="KAF2127328.1"/>
    </source>
</evidence>
<feature type="domain" description="Glycosyl hydrolase family 63 N-terminal" evidence="16">
    <location>
        <begin position="30"/>
        <end position="227"/>
    </location>
</feature>
<dbReference type="Proteomes" id="UP000799771">
    <property type="component" value="Unassembled WGS sequence"/>
</dbReference>
<dbReference type="InterPro" id="IPR012341">
    <property type="entry name" value="6hp_glycosidase-like_sf"/>
</dbReference>
<evidence type="ECO:0000256" key="13">
    <source>
        <dbReference type="RuleBase" id="RU369107"/>
    </source>
</evidence>
<dbReference type="PANTHER" id="PTHR10412:SF11">
    <property type="entry name" value="MANNOSYL-OLIGOSACCHARIDE GLUCOSIDASE"/>
    <property type="match status" value="1"/>
</dbReference>
<evidence type="ECO:0000256" key="7">
    <source>
        <dbReference type="ARBA" id="ARBA00022989"/>
    </source>
</evidence>
<dbReference type="Pfam" id="PF03200">
    <property type="entry name" value="Glyco_hydro_63"/>
    <property type="match status" value="1"/>
</dbReference>
<dbReference type="PANTHER" id="PTHR10412">
    <property type="entry name" value="MANNOSYL-OLIGOSACCHARIDE GLUCOSIDASE"/>
    <property type="match status" value="1"/>
</dbReference>
<dbReference type="OrthoDB" id="410058at2759"/>
<dbReference type="GO" id="GO:0006487">
    <property type="term" value="P:protein N-linked glycosylation"/>
    <property type="evidence" value="ECO:0007669"/>
    <property type="project" value="UniProtKB-UniRule"/>
</dbReference>
<comment type="subcellular location">
    <subcellularLocation>
        <location evidence="1 12">Endoplasmic reticulum membrane</location>
        <topology evidence="1 12">Single-pass type II membrane protein</topology>
    </subcellularLocation>
</comment>
<dbReference type="Gene3D" id="1.50.10.10">
    <property type="match status" value="1"/>
</dbReference>
<name>A0A6A6A921_9PLEO</name>
<feature type="signal peptide" evidence="14">
    <location>
        <begin position="1"/>
        <end position="21"/>
    </location>
</feature>